<comment type="caution">
    <text evidence="2">The sequence shown here is derived from an EMBL/GenBank/DDBJ whole genome shotgun (WGS) entry which is preliminary data.</text>
</comment>
<dbReference type="EMBL" id="CAJNOV010008283">
    <property type="protein sequence ID" value="CAF1317499.1"/>
    <property type="molecule type" value="Genomic_DNA"/>
</dbReference>
<keyword evidence="1" id="KW-1133">Transmembrane helix</keyword>
<protein>
    <submittedName>
        <fullName evidence="2">Uncharacterized protein</fullName>
    </submittedName>
</protein>
<dbReference type="EMBL" id="CAJNRE010000347">
    <property type="protein sequence ID" value="CAF1926186.1"/>
    <property type="molecule type" value="Genomic_DNA"/>
</dbReference>
<gene>
    <name evidence="2" type="ORF">CJN711_LOCUS17758</name>
    <name evidence="3" type="ORF">MBJ925_LOCUS3386</name>
</gene>
<dbReference type="Proteomes" id="UP000663855">
    <property type="component" value="Unassembled WGS sequence"/>
</dbReference>
<name>A0A815F1T5_9BILA</name>
<dbReference type="AlphaFoldDB" id="A0A815F1T5"/>
<evidence type="ECO:0000313" key="3">
    <source>
        <dbReference type="EMBL" id="CAF1926186.1"/>
    </source>
</evidence>
<reference evidence="2" key="1">
    <citation type="submission" date="2021-02" db="EMBL/GenBank/DDBJ databases">
        <authorList>
            <person name="Nowell W R."/>
        </authorList>
    </citation>
    <scope>NUCLEOTIDE SEQUENCE</scope>
</reference>
<evidence type="ECO:0000313" key="2">
    <source>
        <dbReference type="EMBL" id="CAF1317499.1"/>
    </source>
</evidence>
<accession>A0A815F1T5</accession>
<dbReference type="Proteomes" id="UP000663824">
    <property type="component" value="Unassembled WGS sequence"/>
</dbReference>
<evidence type="ECO:0000256" key="1">
    <source>
        <dbReference type="SAM" id="Phobius"/>
    </source>
</evidence>
<sequence>MINKSKSNDSKKNPSEQKNVWLASIFVGLIALALIMIMCLVVYFVYSYDQNNNHIVVQRHNAALHSVERTVWDYIVITILTIGIVLFLMGMIIQFAVWIYYGVTKKEKTFIIMVFKKREELCFSDDDDNCPAMAITLAALAINISKLIIIRMLFFNSFFSIEEKTTVHRINLEEIKQLEYKLKLSRLTLYLTQAQVV</sequence>
<keyword evidence="1" id="KW-0812">Transmembrane</keyword>
<feature type="transmembrane region" description="Helical" evidence="1">
    <location>
        <begin position="74"/>
        <end position="101"/>
    </location>
</feature>
<organism evidence="2 4">
    <name type="scientific">Rotaria magnacalcarata</name>
    <dbReference type="NCBI Taxonomy" id="392030"/>
    <lineage>
        <taxon>Eukaryota</taxon>
        <taxon>Metazoa</taxon>
        <taxon>Spiralia</taxon>
        <taxon>Gnathifera</taxon>
        <taxon>Rotifera</taxon>
        <taxon>Eurotatoria</taxon>
        <taxon>Bdelloidea</taxon>
        <taxon>Philodinida</taxon>
        <taxon>Philodinidae</taxon>
        <taxon>Rotaria</taxon>
    </lineage>
</organism>
<feature type="transmembrane region" description="Helical" evidence="1">
    <location>
        <begin position="20"/>
        <end position="46"/>
    </location>
</feature>
<evidence type="ECO:0000313" key="4">
    <source>
        <dbReference type="Proteomes" id="UP000663855"/>
    </source>
</evidence>
<keyword evidence="1" id="KW-0472">Membrane</keyword>
<proteinExistence type="predicted"/>